<protein>
    <submittedName>
        <fullName evidence="3">Uncharacterized protein</fullName>
    </submittedName>
</protein>
<keyword evidence="2" id="KW-0812">Transmembrane</keyword>
<feature type="region of interest" description="Disordered" evidence="1">
    <location>
        <begin position="37"/>
        <end position="88"/>
    </location>
</feature>
<feature type="compositionally biased region" description="Basic and acidic residues" evidence="1">
    <location>
        <begin position="152"/>
        <end position="168"/>
    </location>
</feature>
<comment type="caution">
    <text evidence="3">The sequence shown here is derived from an EMBL/GenBank/DDBJ whole genome shotgun (WGS) entry which is preliminary data.</text>
</comment>
<dbReference type="AlphaFoldDB" id="A0A4Q4M316"/>
<evidence type="ECO:0000256" key="1">
    <source>
        <dbReference type="SAM" id="MobiDB-lite"/>
    </source>
</evidence>
<evidence type="ECO:0000313" key="4">
    <source>
        <dbReference type="Proteomes" id="UP000292402"/>
    </source>
</evidence>
<evidence type="ECO:0000313" key="3">
    <source>
        <dbReference type="EMBL" id="RYN35017.1"/>
    </source>
</evidence>
<keyword evidence="2" id="KW-1133">Transmembrane helix</keyword>
<proteinExistence type="predicted"/>
<gene>
    <name evidence="3" type="ORF">AA0114_g11818</name>
</gene>
<sequence>MTLSGPETAGIIIVIIVILLLCLGAFYSAKHVRQQNTLPDATDPPLPTDSGRPSLSSLLRLKGTNKRTEISDPEHHIRYPSLEHGPGPTLTTLAVPETPAIGTIRAVTATPTASPSSTRVEPADSVASNDRSSLHQAVLDVGTEDDQQNGDASKKPDDVASTAKELRHSLVSKAYTGAWPLRDVHGASERR</sequence>
<organism evidence="3 4">
    <name type="scientific">Alternaria tenuissima</name>
    <dbReference type="NCBI Taxonomy" id="119927"/>
    <lineage>
        <taxon>Eukaryota</taxon>
        <taxon>Fungi</taxon>
        <taxon>Dikarya</taxon>
        <taxon>Ascomycota</taxon>
        <taxon>Pezizomycotina</taxon>
        <taxon>Dothideomycetes</taxon>
        <taxon>Pleosporomycetidae</taxon>
        <taxon>Pleosporales</taxon>
        <taxon>Pleosporineae</taxon>
        <taxon>Pleosporaceae</taxon>
        <taxon>Alternaria</taxon>
        <taxon>Alternaria sect. Alternaria</taxon>
        <taxon>Alternaria alternata complex</taxon>
    </lineage>
</organism>
<feature type="transmembrane region" description="Helical" evidence="2">
    <location>
        <begin position="12"/>
        <end position="29"/>
    </location>
</feature>
<reference evidence="4" key="1">
    <citation type="journal article" date="2019" name="bioRxiv">
        <title>Genomics, evolutionary history and diagnostics of the Alternaria alternata species group including apple and Asian pear pathotypes.</title>
        <authorList>
            <person name="Armitage A.D."/>
            <person name="Cockerton H.M."/>
            <person name="Sreenivasaprasad S."/>
            <person name="Woodhall J.W."/>
            <person name="Lane C.R."/>
            <person name="Harrison R.J."/>
            <person name="Clarkson J.P."/>
        </authorList>
    </citation>
    <scope>NUCLEOTIDE SEQUENCE [LARGE SCALE GENOMIC DNA]</scope>
    <source>
        <strain evidence="4">FERA 1082</strain>
    </source>
</reference>
<feature type="compositionally biased region" description="Low complexity" evidence="1">
    <location>
        <begin position="108"/>
        <end position="120"/>
    </location>
</feature>
<evidence type="ECO:0000256" key="2">
    <source>
        <dbReference type="SAM" id="Phobius"/>
    </source>
</evidence>
<name>A0A4Q4M316_9PLEO</name>
<feature type="compositionally biased region" description="Basic and acidic residues" evidence="1">
    <location>
        <begin position="66"/>
        <end position="77"/>
    </location>
</feature>
<feature type="compositionally biased region" description="Low complexity" evidence="1">
    <location>
        <begin position="48"/>
        <end position="61"/>
    </location>
</feature>
<dbReference type="Proteomes" id="UP000292402">
    <property type="component" value="Unassembled WGS sequence"/>
</dbReference>
<keyword evidence="2" id="KW-0472">Membrane</keyword>
<dbReference type="EMBL" id="PDXA01000066">
    <property type="protein sequence ID" value="RYN35017.1"/>
    <property type="molecule type" value="Genomic_DNA"/>
</dbReference>
<feature type="region of interest" description="Disordered" evidence="1">
    <location>
        <begin position="108"/>
        <end position="191"/>
    </location>
</feature>
<accession>A0A4Q4M316</accession>
<feature type="compositionally biased region" description="Basic and acidic residues" evidence="1">
    <location>
        <begin position="182"/>
        <end position="191"/>
    </location>
</feature>
<feature type="compositionally biased region" description="Polar residues" evidence="1">
    <location>
        <begin position="126"/>
        <end position="135"/>
    </location>
</feature>